<accession>A0ACC2H489</accession>
<name>A0ACC2H489_DALPE</name>
<keyword evidence="2" id="KW-1185">Reference proteome</keyword>
<proteinExistence type="predicted"/>
<reference evidence="1" key="1">
    <citation type="submission" date="2021-05" db="EMBL/GenBank/DDBJ databases">
        <authorList>
            <person name="Pan Q."/>
            <person name="Jouanno E."/>
            <person name="Zahm M."/>
            <person name="Klopp C."/>
            <person name="Cabau C."/>
            <person name="Louis A."/>
            <person name="Berthelot C."/>
            <person name="Parey E."/>
            <person name="Roest Crollius H."/>
            <person name="Montfort J."/>
            <person name="Robinson-Rechavi M."/>
            <person name="Bouchez O."/>
            <person name="Lampietro C."/>
            <person name="Lopez Roques C."/>
            <person name="Donnadieu C."/>
            <person name="Postlethwait J."/>
            <person name="Bobe J."/>
            <person name="Dillon D."/>
            <person name="Chandos A."/>
            <person name="von Hippel F."/>
            <person name="Guiguen Y."/>
        </authorList>
    </citation>
    <scope>NUCLEOTIDE SEQUENCE</scope>
    <source>
        <strain evidence="1">YG-Jan2019</strain>
    </source>
</reference>
<comment type="caution">
    <text evidence="1">The sequence shown here is derived from an EMBL/GenBank/DDBJ whole genome shotgun (WGS) entry which is preliminary data.</text>
</comment>
<sequence>MEEKRNEGKKQEHRGEGLKEQLHDVTLVKVKLITCSQLLLTKTTQLHGDTLCHKQSNNSSITINNTIWHLLPVTCLKISSCVLSVWRCSLIPSPRRVDTTFARPV</sequence>
<evidence type="ECO:0000313" key="2">
    <source>
        <dbReference type="Proteomes" id="UP001157502"/>
    </source>
</evidence>
<evidence type="ECO:0000313" key="1">
    <source>
        <dbReference type="EMBL" id="KAJ8010490.1"/>
    </source>
</evidence>
<dbReference type="Proteomes" id="UP001157502">
    <property type="component" value="Chromosome 6"/>
</dbReference>
<gene>
    <name evidence="1" type="ORF">DPEC_G00075620</name>
</gene>
<dbReference type="EMBL" id="CM055733">
    <property type="protein sequence ID" value="KAJ8010490.1"/>
    <property type="molecule type" value="Genomic_DNA"/>
</dbReference>
<protein>
    <submittedName>
        <fullName evidence="1">Uncharacterized protein</fullName>
    </submittedName>
</protein>
<organism evidence="1 2">
    <name type="scientific">Dallia pectoralis</name>
    <name type="common">Alaska blackfish</name>
    <dbReference type="NCBI Taxonomy" id="75939"/>
    <lineage>
        <taxon>Eukaryota</taxon>
        <taxon>Metazoa</taxon>
        <taxon>Chordata</taxon>
        <taxon>Craniata</taxon>
        <taxon>Vertebrata</taxon>
        <taxon>Euteleostomi</taxon>
        <taxon>Actinopterygii</taxon>
        <taxon>Neopterygii</taxon>
        <taxon>Teleostei</taxon>
        <taxon>Protacanthopterygii</taxon>
        <taxon>Esociformes</taxon>
        <taxon>Umbridae</taxon>
        <taxon>Dallia</taxon>
    </lineage>
</organism>